<organism evidence="1 2">
    <name type="scientific">Danaus plexippus plexippus</name>
    <dbReference type="NCBI Taxonomy" id="278856"/>
    <lineage>
        <taxon>Eukaryota</taxon>
        <taxon>Metazoa</taxon>
        <taxon>Ecdysozoa</taxon>
        <taxon>Arthropoda</taxon>
        <taxon>Hexapoda</taxon>
        <taxon>Insecta</taxon>
        <taxon>Pterygota</taxon>
        <taxon>Neoptera</taxon>
        <taxon>Endopterygota</taxon>
        <taxon>Lepidoptera</taxon>
        <taxon>Glossata</taxon>
        <taxon>Ditrysia</taxon>
        <taxon>Papilionoidea</taxon>
        <taxon>Nymphalidae</taxon>
        <taxon>Danainae</taxon>
        <taxon>Danaini</taxon>
        <taxon>Danaina</taxon>
        <taxon>Danaus</taxon>
        <taxon>Danaus</taxon>
    </lineage>
</organism>
<proteinExistence type="predicted"/>
<evidence type="ECO:0000313" key="1">
    <source>
        <dbReference type="EMBL" id="OWR44720.1"/>
    </source>
</evidence>
<dbReference type="AlphaFoldDB" id="A0A212ETB1"/>
<comment type="caution">
    <text evidence="1">The sequence shown here is derived from an EMBL/GenBank/DDBJ whole genome shotgun (WGS) entry which is preliminary data.</text>
</comment>
<accession>A0A212ETB1</accession>
<protein>
    <submittedName>
        <fullName evidence="1">Uncharacterized protein</fullName>
    </submittedName>
</protein>
<dbReference type="EMBL" id="AGBW02012613">
    <property type="protein sequence ID" value="OWR44720.1"/>
    <property type="molecule type" value="Genomic_DNA"/>
</dbReference>
<evidence type="ECO:0000313" key="2">
    <source>
        <dbReference type="Proteomes" id="UP000007151"/>
    </source>
</evidence>
<name>A0A212ETB1_DANPL</name>
<dbReference type="Proteomes" id="UP000007151">
    <property type="component" value="Unassembled WGS sequence"/>
</dbReference>
<dbReference type="KEGG" id="dpl:KGM_202801"/>
<keyword evidence="2" id="KW-1185">Reference proteome</keyword>
<dbReference type="InParanoid" id="A0A212ETB1"/>
<reference evidence="1 2" key="1">
    <citation type="journal article" date="2011" name="Cell">
        <title>The monarch butterfly genome yields insights into long-distance migration.</title>
        <authorList>
            <person name="Zhan S."/>
            <person name="Merlin C."/>
            <person name="Boore J.L."/>
            <person name="Reppert S.M."/>
        </authorList>
    </citation>
    <scope>NUCLEOTIDE SEQUENCE [LARGE SCALE GENOMIC DNA]</scope>
    <source>
        <strain evidence="1">F-2</strain>
    </source>
</reference>
<gene>
    <name evidence="1" type="ORF">KGM_202801</name>
</gene>
<sequence>MYDTLTPFEKDLLDRYGAWAIFRHSTCEIGEEATGERGDCAYAARRTSTPAL</sequence>